<accession>A0A1M6K368</accession>
<evidence type="ECO:0000259" key="4">
    <source>
        <dbReference type="PROSITE" id="PS01124"/>
    </source>
</evidence>
<dbReference type="Proteomes" id="UP000184387">
    <property type="component" value="Unassembled WGS sequence"/>
</dbReference>
<evidence type="ECO:0000256" key="2">
    <source>
        <dbReference type="ARBA" id="ARBA00023125"/>
    </source>
</evidence>
<dbReference type="OrthoDB" id="110167at2"/>
<protein>
    <submittedName>
        <fullName evidence="5">Transcriptional regulator, AraC family</fullName>
    </submittedName>
</protein>
<organism evidence="5 6">
    <name type="scientific">Muricoccus roseus</name>
    <dbReference type="NCBI Taxonomy" id="198092"/>
    <lineage>
        <taxon>Bacteria</taxon>
        <taxon>Pseudomonadati</taxon>
        <taxon>Pseudomonadota</taxon>
        <taxon>Alphaproteobacteria</taxon>
        <taxon>Acetobacterales</taxon>
        <taxon>Roseomonadaceae</taxon>
        <taxon>Muricoccus</taxon>
    </lineage>
</organism>
<keyword evidence="1" id="KW-0805">Transcription regulation</keyword>
<dbReference type="SUPFAM" id="SSF46689">
    <property type="entry name" value="Homeodomain-like"/>
    <property type="match status" value="2"/>
</dbReference>
<gene>
    <name evidence="5" type="ORF">SAMN02745194_02804</name>
</gene>
<dbReference type="GO" id="GO:0043565">
    <property type="term" value="F:sequence-specific DNA binding"/>
    <property type="evidence" value="ECO:0007669"/>
    <property type="project" value="InterPro"/>
</dbReference>
<evidence type="ECO:0000313" key="6">
    <source>
        <dbReference type="Proteomes" id="UP000184387"/>
    </source>
</evidence>
<feature type="domain" description="HTH araC/xylS-type" evidence="4">
    <location>
        <begin position="171"/>
        <end position="269"/>
    </location>
</feature>
<dbReference type="InterPro" id="IPR018060">
    <property type="entry name" value="HTH_AraC"/>
</dbReference>
<evidence type="ECO:0000256" key="1">
    <source>
        <dbReference type="ARBA" id="ARBA00023015"/>
    </source>
</evidence>
<dbReference type="Pfam" id="PF12833">
    <property type="entry name" value="HTH_18"/>
    <property type="match status" value="1"/>
</dbReference>
<proteinExistence type="predicted"/>
<dbReference type="InterPro" id="IPR050204">
    <property type="entry name" value="AraC_XylS_family_regulators"/>
</dbReference>
<dbReference type="AlphaFoldDB" id="A0A1M6K368"/>
<dbReference type="STRING" id="198092.SAMN02745194_02804"/>
<sequence length="281" mass="30737">MTAPPDEVRLVHDAPTGIEAIRARFAAHAYDLHRHDDWLVGVTDRGVQDFLCRGARRRSTPGRVILIEPQEAHDGQAGAEGGFAYRMLYLPRPWLRAGMPEAPGTDPGFRASLCDDAALGEAIRRACRALEAPSERLLRDAALDAVLRRLRPHLGREEGAAPTGRDAGVARRARERLQDAMESDPGADDLARAAGAADRFQLARAFRAAYGTSPHAYLVQIRLLRARRMLAAGARPAEVAAACGFSDQSHLGRRFRRAYGLAPGAYRALRTGVPDGEWPRR</sequence>
<dbReference type="InterPro" id="IPR003313">
    <property type="entry name" value="AraC-bd"/>
</dbReference>
<dbReference type="InterPro" id="IPR037923">
    <property type="entry name" value="HTH-like"/>
</dbReference>
<evidence type="ECO:0000256" key="3">
    <source>
        <dbReference type="ARBA" id="ARBA00023163"/>
    </source>
</evidence>
<keyword evidence="3" id="KW-0804">Transcription</keyword>
<dbReference type="GO" id="GO:0003700">
    <property type="term" value="F:DNA-binding transcription factor activity"/>
    <property type="evidence" value="ECO:0007669"/>
    <property type="project" value="InterPro"/>
</dbReference>
<dbReference type="InterPro" id="IPR009057">
    <property type="entry name" value="Homeodomain-like_sf"/>
</dbReference>
<name>A0A1M6K368_9PROT</name>
<evidence type="ECO:0000313" key="5">
    <source>
        <dbReference type="EMBL" id="SHJ53411.1"/>
    </source>
</evidence>
<dbReference type="PANTHER" id="PTHR46796">
    <property type="entry name" value="HTH-TYPE TRANSCRIPTIONAL ACTIVATOR RHAS-RELATED"/>
    <property type="match status" value="1"/>
</dbReference>
<dbReference type="PANTHER" id="PTHR46796:SF2">
    <property type="entry name" value="TRANSCRIPTIONAL REGULATORY PROTEIN"/>
    <property type="match status" value="1"/>
</dbReference>
<reference evidence="5 6" key="1">
    <citation type="submission" date="2016-11" db="EMBL/GenBank/DDBJ databases">
        <authorList>
            <person name="Jaros S."/>
            <person name="Januszkiewicz K."/>
            <person name="Wedrychowicz H."/>
        </authorList>
    </citation>
    <scope>NUCLEOTIDE SEQUENCE [LARGE SCALE GENOMIC DNA]</scope>
    <source>
        <strain evidence="5 6">DSM 14916</strain>
    </source>
</reference>
<dbReference type="Pfam" id="PF02311">
    <property type="entry name" value="AraC_binding"/>
    <property type="match status" value="1"/>
</dbReference>
<keyword evidence="6" id="KW-1185">Reference proteome</keyword>
<dbReference type="SMART" id="SM00342">
    <property type="entry name" value="HTH_ARAC"/>
    <property type="match status" value="1"/>
</dbReference>
<dbReference type="EMBL" id="FQZF01000015">
    <property type="protein sequence ID" value="SHJ53411.1"/>
    <property type="molecule type" value="Genomic_DNA"/>
</dbReference>
<dbReference type="PROSITE" id="PS01124">
    <property type="entry name" value="HTH_ARAC_FAMILY_2"/>
    <property type="match status" value="1"/>
</dbReference>
<dbReference type="SUPFAM" id="SSF51215">
    <property type="entry name" value="Regulatory protein AraC"/>
    <property type="match status" value="1"/>
</dbReference>
<dbReference type="Gene3D" id="1.10.10.60">
    <property type="entry name" value="Homeodomain-like"/>
    <property type="match status" value="2"/>
</dbReference>
<keyword evidence="2" id="KW-0238">DNA-binding</keyword>
<dbReference type="RefSeq" id="WP_073135736.1">
    <property type="nucleotide sequence ID" value="NZ_FQZF01000015.1"/>
</dbReference>